<evidence type="ECO:0000259" key="1">
    <source>
        <dbReference type="Pfam" id="PF01170"/>
    </source>
</evidence>
<dbReference type="GO" id="GO:0016423">
    <property type="term" value="F:tRNA (guanine) methyltransferase activity"/>
    <property type="evidence" value="ECO:0007669"/>
    <property type="project" value="TreeGrafter"/>
</dbReference>
<dbReference type="InterPro" id="IPR029063">
    <property type="entry name" value="SAM-dependent_MTases_sf"/>
</dbReference>
<dbReference type="Pfam" id="PF01170">
    <property type="entry name" value="UPF0020"/>
    <property type="match status" value="1"/>
</dbReference>
<proteinExistence type="predicted"/>
<protein>
    <recommendedName>
        <fullName evidence="1">Ribosomal RNA large subunit methyltransferase K/L-like methyltransferase domain-containing protein</fullName>
    </recommendedName>
</protein>
<organism evidence="2 3">
    <name type="scientific">Candidatus Shapirobacteria bacterium CG09_land_8_20_14_0_10_39_12</name>
    <dbReference type="NCBI Taxonomy" id="1974885"/>
    <lineage>
        <taxon>Bacteria</taxon>
        <taxon>Candidatus Shapironibacteriota</taxon>
    </lineage>
</organism>
<dbReference type="PANTHER" id="PTHR14911">
    <property type="entry name" value="THUMP DOMAIN-CONTAINING"/>
    <property type="match status" value="1"/>
</dbReference>
<dbReference type="CDD" id="cd02440">
    <property type="entry name" value="AdoMet_MTases"/>
    <property type="match status" value="1"/>
</dbReference>
<gene>
    <name evidence="2" type="ORF">COT64_00215</name>
</gene>
<dbReference type="InterPro" id="IPR000241">
    <property type="entry name" value="RlmKL-like_Mtase"/>
</dbReference>
<dbReference type="EMBL" id="PEZI01000006">
    <property type="protein sequence ID" value="PIS14892.1"/>
    <property type="molecule type" value="Genomic_DNA"/>
</dbReference>
<dbReference type="SUPFAM" id="SSF53335">
    <property type="entry name" value="S-adenosyl-L-methionine-dependent methyltransferases"/>
    <property type="match status" value="1"/>
</dbReference>
<comment type="caution">
    <text evidence="2">The sequence shown here is derived from an EMBL/GenBank/DDBJ whole genome shotgun (WGS) entry which is preliminary data.</text>
</comment>
<dbReference type="Proteomes" id="UP000230775">
    <property type="component" value="Unassembled WGS sequence"/>
</dbReference>
<name>A0A2H0WQF3_9BACT</name>
<dbReference type="Gene3D" id="3.40.50.150">
    <property type="entry name" value="Vaccinia Virus protein VP39"/>
    <property type="match status" value="1"/>
</dbReference>
<feature type="domain" description="Ribosomal RNA large subunit methyltransferase K/L-like methyltransferase" evidence="1">
    <location>
        <begin position="187"/>
        <end position="348"/>
    </location>
</feature>
<dbReference type="AlphaFoldDB" id="A0A2H0WQF3"/>
<sequence length="407" mass="46284">MKTYFFVLGTNHTLSKIDVVNMLARKGIDFEILEASEEVLLISTSTELDAKSLINELGSAAKIGEIYGLYDNKSWPDNFLKTDLEEKFGQSKFGISVYGAGGKFKQLNEVFYSIKQIAEKLKERQIRGEGRVLSTVAVDKNGLLKEGFELVICCGSKGVYVGKTLAIQDYESYSLRDFGRPARNVKSGMIPPKLAKMMINLARKEKESLFLDPFCGDGTILQELILLGYKNIIGSDLNERAISGAKVNLDWLFKNFQNINQKDYCLKIFQSNVNNLSANISFKSIDAVVTEPFLGSSDRRFFKPEQIKKEVNELENLYLKAFLEFKKILKTSGTAVIVFPVFRFYKQFFYLNILDKMEAIGFKNERFIPEKIKGAELLKLQISNRNSVIYFRPGQSVSREIFTFSLR</sequence>
<dbReference type="GO" id="GO:0030488">
    <property type="term" value="P:tRNA methylation"/>
    <property type="evidence" value="ECO:0007669"/>
    <property type="project" value="TreeGrafter"/>
</dbReference>
<accession>A0A2H0WQF3</accession>
<evidence type="ECO:0000313" key="3">
    <source>
        <dbReference type="Proteomes" id="UP000230775"/>
    </source>
</evidence>
<reference evidence="3" key="1">
    <citation type="submission" date="2017-09" db="EMBL/GenBank/DDBJ databases">
        <title>Depth-based differentiation of microbial function through sediment-hosted aquifers and enrichment of novel symbionts in the deep terrestrial subsurface.</title>
        <authorList>
            <person name="Probst A.J."/>
            <person name="Ladd B."/>
            <person name="Jarett J.K."/>
            <person name="Geller-Mcgrath D.E."/>
            <person name="Sieber C.M.K."/>
            <person name="Emerson J.B."/>
            <person name="Anantharaman K."/>
            <person name="Thomas B.C."/>
            <person name="Malmstrom R."/>
            <person name="Stieglmeier M."/>
            <person name="Klingl A."/>
            <person name="Woyke T."/>
            <person name="Ryan C.M."/>
            <person name="Banfield J.F."/>
        </authorList>
    </citation>
    <scope>NUCLEOTIDE SEQUENCE [LARGE SCALE GENOMIC DNA]</scope>
</reference>
<dbReference type="PANTHER" id="PTHR14911:SF13">
    <property type="entry name" value="TRNA (GUANINE(6)-N2)-METHYLTRANSFERASE THUMP3"/>
    <property type="match status" value="1"/>
</dbReference>
<evidence type="ECO:0000313" key="2">
    <source>
        <dbReference type="EMBL" id="PIS14892.1"/>
    </source>
</evidence>